<name>A0A9P2RYL4_BARTA</name>
<accession>A0A9P2RYL4</accession>
<keyword evidence="1" id="KW-0472">Membrane</keyword>
<comment type="caution">
    <text evidence="2">The sequence shown here is derived from an EMBL/GenBank/DDBJ whole genome shotgun (WGS) entry which is preliminary data.</text>
</comment>
<gene>
    <name evidence="2" type="ORF">ME9_01641</name>
</gene>
<sequence length="56" mass="6427">MVRTDNEADVYTIVYAFLLDFSSIILIKKLKNCYAISDFFCDADDMVHFVAHFEGA</sequence>
<dbReference type="EMBL" id="AIMD01000057">
    <property type="protein sequence ID" value="EJF92238.1"/>
    <property type="molecule type" value="Genomic_DNA"/>
</dbReference>
<evidence type="ECO:0000313" key="3">
    <source>
        <dbReference type="Proteomes" id="UP000002648"/>
    </source>
</evidence>
<feature type="transmembrane region" description="Helical" evidence="1">
    <location>
        <begin position="12"/>
        <end position="30"/>
    </location>
</feature>
<protein>
    <submittedName>
        <fullName evidence="2">Uncharacterized protein</fullName>
    </submittedName>
</protein>
<keyword evidence="1" id="KW-0812">Transmembrane</keyword>
<keyword evidence="3" id="KW-1185">Reference proteome</keyword>
<dbReference type="Proteomes" id="UP000002648">
    <property type="component" value="Unassembled WGS sequence"/>
</dbReference>
<proteinExistence type="predicted"/>
<evidence type="ECO:0000313" key="2">
    <source>
        <dbReference type="EMBL" id="EJF92238.1"/>
    </source>
</evidence>
<reference evidence="2 3" key="1">
    <citation type="submission" date="2012-03" db="EMBL/GenBank/DDBJ databases">
        <title>The Genome Sequence of Bartonella taylorii 8TBB.</title>
        <authorList>
            <consortium name="The Broad Institute Genome Sequencing Platform"/>
            <consortium name="The Broad Institute Genome Sequencing Center for Infectious Disease"/>
            <person name="Feldgarden M."/>
            <person name="Kirby J."/>
            <person name="Kosoy M."/>
            <person name="Birtles R."/>
            <person name="Probert W.S."/>
            <person name="Chiaraviglio L."/>
            <person name="Young S.K."/>
            <person name="Zeng Q."/>
            <person name="Gargeya S."/>
            <person name="Fitzgerald M."/>
            <person name="Haas B."/>
            <person name="Abouelleil A."/>
            <person name="Alvarado L."/>
            <person name="Arachchi H.M."/>
            <person name="Berlin A."/>
            <person name="Chapman S.B."/>
            <person name="Gearin G."/>
            <person name="Goldberg J."/>
            <person name="Griggs A."/>
            <person name="Gujja S."/>
            <person name="Hansen M."/>
            <person name="Heiman D."/>
            <person name="Howarth C."/>
            <person name="Larimer J."/>
            <person name="Lui A."/>
            <person name="MacDonald P.J.P."/>
            <person name="McCowen C."/>
            <person name="Montmayeur A."/>
            <person name="Murphy C."/>
            <person name="Neiman D."/>
            <person name="Pearson M."/>
            <person name="Priest M."/>
            <person name="Roberts A."/>
            <person name="Saif S."/>
            <person name="Shea T."/>
            <person name="Sisk P."/>
            <person name="Stolte C."/>
            <person name="Sykes S."/>
            <person name="Wortman J."/>
            <person name="Nusbaum C."/>
            <person name="Birren B."/>
        </authorList>
    </citation>
    <scope>NUCLEOTIDE SEQUENCE [LARGE SCALE GENOMIC DNA]</scope>
    <source>
        <strain evidence="2 3">8TBB</strain>
    </source>
</reference>
<keyword evidence="1" id="KW-1133">Transmembrane helix</keyword>
<dbReference type="RefSeq" id="WP_004861449.1">
    <property type="nucleotide sequence ID" value="NZ_JH725056.1"/>
</dbReference>
<organism evidence="2 3">
    <name type="scientific">Bartonella taylorii 8TBB</name>
    <dbReference type="NCBI Taxonomy" id="1094560"/>
    <lineage>
        <taxon>Bacteria</taxon>
        <taxon>Pseudomonadati</taxon>
        <taxon>Pseudomonadota</taxon>
        <taxon>Alphaproteobacteria</taxon>
        <taxon>Hyphomicrobiales</taxon>
        <taxon>Bartonellaceae</taxon>
        <taxon>Bartonella</taxon>
    </lineage>
</organism>
<dbReference type="AlphaFoldDB" id="A0A9P2RYL4"/>
<evidence type="ECO:0000256" key="1">
    <source>
        <dbReference type="SAM" id="Phobius"/>
    </source>
</evidence>